<keyword evidence="2" id="KW-1185">Reference proteome</keyword>
<reference evidence="1 2" key="1">
    <citation type="submission" date="2024-11" db="EMBL/GenBank/DDBJ databases">
        <title>The Natural Products Discovery Center: Release of the First 8490 Sequenced Strains for Exploring Actinobacteria Biosynthetic Diversity.</title>
        <authorList>
            <person name="Kalkreuter E."/>
            <person name="Kautsar S.A."/>
            <person name="Yang D."/>
            <person name="Bader C.D."/>
            <person name="Teijaro C.N."/>
            <person name="Fluegel L."/>
            <person name="Davis C.M."/>
            <person name="Simpson J.R."/>
            <person name="Lauterbach L."/>
            <person name="Steele A.D."/>
            <person name="Gui C."/>
            <person name="Meng S."/>
            <person name="Li G."/>
            <person name="Viehrig K."/>
            <person name="Ye F."/>
            <person name="Su P."/>
            <person name="Kiefer A.F."/>
            <person name="Nichols A."/>
            <person name="Cepeda A.J."/>
            <person name="Yan W."/>
            <person name="Fan B."/>
            <person name="Jiang Y."/>
            <person name="Adhikari A."/>
            <person name="Zheng C.-J."/>
            <person name="Schuster L."/>
            <person name="Cowan T.M."/>
            <person name="Smanski M.J."/>
            <person name="Chevrette M.G."/>
            <person name="De Carvalho L.P.S."/>
            <person name="Shen B."/>
        </authorList>
    </citation>
    <scope>NUCLEOTIDE SEQUENCE [LARGE SCALE GENOMIC DNA]</scope>
    <source>
        <strain evidence="1 2">NPDC078403</strain>
    </source>
</reference>
<evidence type="ECO:0000313" key="1">
    <source>
        <dbReference type="EMBL" id="MFK3865797.1"/>
    </source>
</evidence>
<proteinExistence type="predicted"/>
<evidence type="ECO:0008006" key="3">
    <source>
        <dbReference type="Google" id="ProtNLM"/>
    </source>
</evidence>
<name>A0ABW8L195_9GAMM</name>
<sequence length="324" mass="36939">MRHYPLYKIDEKCLRRLGQGVLKTYNLNKIIGLDTEKGIAKECEDLLALNEDCNAEHFAELRQRRAISDSVPDDDLYAQVVEADDGSLFIVSVCRNDDDETMFEVFSEHPLSEPLLAQLVRYISKVFCWCTPKYICVWPAPGSIPAKQLLSLAGSRAVDSLLAAQDPKLTVDELLCADIALQPFELDKDWPWYERDYTQFLMQHLEMATIVPISEKDDISEAIAAGLCSAAFYRGEPLGMIMAESSYELGFNGLLISDIFITGQFRGQGFASPMQRLYYQQHMQDFEFFFGYIHADNKPSYNNALKQGRELLRQEVYLPAHLFL</sequence>
<comment type="caution">
    <text evidence="1">The sequence shown here is derived from an EMBL/GenBank/DDBJ whole genome shotgun (WGS) entry which is preliminary data.</text>
</comment>
<evidence type="ECO:0000313" key="2">
    <source>
        <dbReference type="Proteomes" id="UP001620262"/>
    </source>
</evidence>
<gene>
    <name evidence="1" type="ORF">ACI2JU_18240</name>
</gene>
<dbReference type="SUPFAM" id="SSF55729">
    <property type="entry name" value="Acyl-CoA N-acyltransferases (Nat)"/>
    <property type="match status" value="1"/>
</dbReference>
<protein>
    <recommendedName>
        <fullName evidence="3">N-acetyltransferase domain-containing protein</fullName>
    </recommendedName>
</protein>
<dbReference type="EMBL" id="JBJDOT010000030">
    <property type="protein sequence ID" value="MFK3865797.1"/>
    <property type="molecule type" value="Genomic_DNA"/>
</dbReference>
<organism evidence="1 2">
    <name type="scientific">Pseudoalteromonas rhizosphaerae</name>
    <dbReference type="NCBI Taxonomy" id="2518973"/>
    <lineage>
        <taxon>Bacteria</taxon>
        <taxon>Pseudomonadati</taxon>
        <taxon>Pseudomonadota</taxon>
        <taxon>Gammaproteobacteria</taxon>
        <taxon>Alteromonadales</taxon>
        <taxon>Pseudoalteromonadaceae</taxon>
        <taxon>Pseudoalteromonas</taxon>
    </lineage>
</organism>
<dbReference type="InterPro" id="IPR016181">
    <property type="entry name" value="Acyl_CoA_acyltransferase"/>
</dbReference>
<dbReference type="Proteomes" id="UP001620262">
    <property type="component" value="Unassembled WGS sequence"/>
</dbReference>
<dbReference type="RefSeq" id="WP_404676127.1">
    <property type="nucleotide sequence ID" value="NZ_JBJDOT010000030.1"/>
</dbReference>
<accession>A0ABW8L195</accession>